<dbReference type="Gene3D" id="3.30.1780.10">
    <property type="entry name" value="ornithine cyclodeaminase, domain 1"/>
    <property type="match status" value="1"/>
</dbReference>
<comment type="similarity">
    <text evidence="1">Belongs to the ornithine cyclodeaminase/mu-crystallin family.</text>
</comment>
<dbReference type="AlphaFoldDB" id="A0A4Q9M8G4"/>
<evidence type="ECO:0000256" key="1">
    <source>
        <dbReference type="ARBA" id="ARBA00008903"/>
    </source>
</evidence>
<reference evidence="2" key="1">
    <citation type="submission" date="2019-01" db="EMBL/GenBank/DDBJ databases">
        <title>Draft genome sequences of three monokaryotic isolates of the white-rot basidiomycete fungus Dichomitus squalens.</title>
        <authorList>
            <consortium name="DOE Joint Genome Institute"/>
            <person name="Lopez S.C."/>
            <person name="Andreopoulos B."/>
            <person name="Pangilinan J."/>
            <person name="Lipzen A."/>
            <person name="Riley R."/>
            <person name="Ahrendt S."/>
            <person name="Ng V."/>
            <person name="Barry K."/>
            <person name="Daum C."/>
            <person name="Grigoriev I.V."/>
            <person name="Hilden K.S."/>
            <person name="Makela M.R."/>
            <person name="de Vries R.P."/>
        </authorList>
    </citation>
    <scope>NUCLEOTIDE SEQUENCE [LARGE SCALE GENOMIC DNA]</scope>
    <source>
        <strain evidence="2">OM18370.1</strain>
    </source>
</reference>
<evidence type="ECO:0000313" key="2">
    <source>
        <dbReference type="EMBL" id="TBU23404.1"/>
    </source>
</evidence>
<dbReference type="GO" id="GO:0005737">
    <property type="term" value="C:cytoplasm"/>
    <property type="evidence" value="ECO:0007669"/>
    <property type="project" value="TreeGrafter"/>
</dbReference>
<proteinExistence type="inferred from homology"/>
<dbReference type="InterPro" id="IPR003462">
    <property type="entry name" value="ODC_Mu_crystall"/>
</dbReference>
<dbReference type="PIRSF" id="PIRSF001439">
    <property type="entry name" value="CryM"/>
    <property type="match status" value="1"/>
</dbReference>
<dbReference type="InterPro" id="IPR023401">
    <property type="entry name" value="ODC_N"/>
</dbReference>
<organism evidence="2">
    <name type="scientific">Dichomitus squalens</name>
    <dbReference type="NCBI Taxonomy" id="114155"/>
    <lineage>
        <taxon>Eukaryota</taxon>
        <taxon>Fungi</taxon>
        <taxon>Dikarya</taxon>
        <taxon>Basidiomycota</taxon>
        <taxon>Agaricomycotina</taxon>
        <taxon>Agaricomycetes</taxon>
        <taxon>Polyporales</taxon>
        <taxon>Polyporaceae</taxon>
        <taxon>Dichomitus</taxon>
    </lineage>
</organism>
<dbReference type="PANTHER" id="PTHR13812:SF19">
    <property type="entry name" value="KETIMINE REDUCTASE MU-CRYSTALLIN"/>
    <property type="match status" value="1"/>
</dbReference>
<dbReference type="Proteomes" id="UP000292957">
    <property type="component" value="Unassembled WGS sequence"/>
</dbReference>
<accession>A0A4Q9M8G4</accession>
<sequence>MSLLVLSASDVSQVTARFSPDELVAVMADVFSRLSTNDPGIIQPHRTSVPTGNHTCLFMPSRVASSGTTMKVVAVPTATAPQDVKERGLPGSTIVLDERNGGVKAIVNARSLTALRNAAGSLLSTRLLLASEAGPRSIVAFGAGAQVQAHLSLFLTAYPSIRLCTIFNRSLGTRVESLLGLMKTTFPAVQVAAETPSHNDKANTVNLKEEVGKADIIITATSSTEPLFPSEYVRSGTHLCLIGSYKPEMHEIDTALVKRAGMIVVDQKAACLQEAGELITAGFSGTDLVELGQLYDFSTERMSWTPRTKSIQDIHDRGDVTIFKSVGVGVQDVVIACAVVQRATEEGIGRVIADYDV</sequence>
<dbReference type="Pfam" id="PF02423">
    <property type="entry name" value="OCD_Mu_crystall"/>
    <property type="match status" value="1"/>
</dbReference>
<dbReference type="SUPFAM" id="SSF51735">
    <property type="entry name" value="NAD(P)-binding Rossmann-fold domains"/>
    <property type="match status" value="1"/>
</dbReference>
<protein>
    <submittedName>
        <fullName evidence="2">NAD(P)-binding protein</fullName>
    </submittedName>
</protein>
<dbReference type="EMBL" id="ML143506">
    <property type="protein sequence ID" value="TBU23404.1"/>
    <property type="molecule type" value="Genomic_DNA"/>
</dbReference>
<dbReference type="Gene3D" id="3.40.50.720">
    <property type="entry name" value="NAD(P)-binding Rossmann-like Domain"/>
    <property type="match status" value="1"/>
</dbReference>
<dbReference type="OrthoDB" id="41492at2759"/>
<gene>
    <name evidence="2" type="ORF">BD311DRAFT_768540</name>
</gene>
<dbReference type="InterPro" id="IPR036291">
    <property type="entry name" value="NAD(P)-bd_dom_sf"/>
</dbReference>
<name>A0A4Q9M8G4_9APHY</name>
<dbReference type="PANTHER" id="PTHR13812">
    <property type="entry name" value="KETIMINE REDUCTASE MU-CRYSTALLIN"/>
    <property type="match status" value="1"/>
</dbReference>